<dbReference type="Proteomes" id="UP000813461">
    <property type="component" value="Unassembled WGS sequence"/>
</dbReference>
<proteinExistence type="predicted"/>
<evidence type="ECO:0000313" key="2">
    <source>
        <dbReference type="Proteomes" id="UP000813461"/>
    </source>
</evidence>
<accession>A0A8K0R8X5</accession>
<dbReference type="AlphaFoldDB" id="A0A8K0R8X5"/>
<reference evidence="1" key="1">
    <citation type="journal article" date="2021" name="Nat. Commun.">
        <title>Genetic determinants of endophytism in the Arabidopsis root mycobiome.</title>
        <authorList>
            <person name="Mesny F."/>
            <person name="Miyauchi S."/>
            <person name="Thiergart T."/>
            <person name="Pickel B."/>
            <person name="Atanasova L."/>
            <person name="Karlsson M."/>
            <person name="Huettel B."/>
            <person name="Barry K.W."/>
            <person name="Haridas S."/>
            <person name="Chen C."/>
            <person name="Bauer D."/>
            <person name="Andreopoulos W."/>
            <person name="Pangilinan J."/>
            <person name="LaButti K."/>
            <person name="Riley R."/>
            <person name="Lipzen A."/>
            <person name="Clum A."/>
            <person name="Drula E."/>
            <person name="Henrissat B."/>
            <person name="Kohler A."/>
            <person name="Grigoriev I.V."/>
            <person name="Martin F.M."/>
            <person name="Hacquard S."/>
        </authorList>
    </citation>
    <scope>NUCLEOTIDE SEQUENCE</scope>
    <source>
        <strain evidence="1">MPI-SDFR-AT-0120</strain>
    </source>
</reference>
<dbReference type="EMBL" id="JAGMVJ010000009">
    <property type="protein sequence ID" value="KAH7087772.1"/>
    <property type="molecule type" value="Genomic_DNA"/>
</dbReference>
<protein>
    <submittedName>
        <fullName evidence="1">Uncharacterized protein</fullName>
    </submittedName>
</protein>
<keyword evidence="2" id="KW-1185">Reference proteome</keyword>
<gene>
    <name evidence="1" type="ORF">FB567DRAFT_353662</name>
</gene>
<sequence>MAALTLKHLLNDDDDSSYNSHQPLVGWDDHGYLDEPLPALPIQSWNEYVHDVFNSATLIDDISYKDQPFAVESESLRETQEAIEQWAAEDASLPSSDATLHIEEALVCFGTVGTSTDQSGRTKSRLERFCGFYLMSNNI</sequence>
<organism evidence="1 2">
    <name type="scientific">Paraphoma chrysanthemicola</name>
    <dbReference type="NCBI Taxonomy" id="798071"/>
    <lineage>
        <taxon>Eukaryota</taxon>
        <taxon>Fungi</taxon>
        <taxon>Dikarya</taxon>
        <taxon>Ascomycota</taxon>
        <taxon>Pezizomycotina</taxon>
        <taxon>Dothideomycetes</taxon>
        <taxon>Pleosporomycetidae</taxon>
        <taxon>Pleosporales</taxon>
        <taxon>Pleosporineae</taxon>
        <taxon>Phaeosphaeriaceae</taxon>
        <taxon>Paraphoma</taxon>
    </lineage>
</organism>
<evidence type="ECO:0000313" key="1">
    <source>
        <dbReference type="EMBL" id="KAH7087772.1"/>
    </source>
</evidence>
<comment type="caution">
    <text evidence="1">The sequence shown here is derived from an EMBL/GenBank/DDBJ whole genome shotgun (WGS) entry which is preliminary data.</text>
</comment>
<name>A0A8K0R8X5_9PLEO</name>